<evidence type="ECO:0000259" key="6">
    <source>
        <dbReference type="PROSITE" id="PS50126"/>
    </source>
</evidence>
<dbReference type="FunFam" id="3.30.1370.10:FF:000001">
    <property type="entry name" value="Polyribonucleotide nucleotidyltransferase"/>
    <property type="match status" value="1"/>
</dbReference>
<keyword evidence="4 5" id="KW-0694">RNA-binding</keyword>
<dbReference type="CDD" id="cd02393">
    <property type="entry name" value="KH-I_PNPase"/>
    <property type="match status" value="1"/>
</dbReference>
<dbReference type="GO" id="GO:0000175">
    <property type="term" value="F:3'-5'-RNA exonuclease activity"/>
    <property type="evidence" value="ECO:0007669"/>
    <property type="project" value="TreeGrafter"/>
</dbReference>
<accession>A0A9D1SXC8</accession>
<reference evidence="7" key="2">
    <citation type="journal article" date="2021" name="PeerJ">
        <title>Extensive microbial diversity within the chicken gut microbiome revealed by metagenomics and culture.</title>
        <authorList>
            <person name="Gilroy R."/>
            <person name="Ravi A."/>
            <person name="Getino M."/>
            <person name="Pursley I."/>
            <person name="Horton D.L."/>
            <person name="Alikhan N.F."/>
            <person name="Baker D."/>
            <person name="Gharbi K."/>
            <person name="Hall N."/>
            <person name="Watson M."/>
            <person name="Adriaenssens E.M."/>
            <person name="Foster-Nyarko E."/>
            <person name="Jarju S."/>
            <person name="Secka A."/>
            <person name="Antonio M."/>
            <person name="Oren A."/>
            <person name="Chaudhuri R.R."/>
            <person name="La Ragione R."/>
            <person name="Hildebrand F."/>
            <person name="Pallen M.J."/>
        </authorList>
    </citation>
    <scope>NUCLEOTIDE SEQUENCE</scope>
    <source>
        <strain evidence="7">23406</strain>
    </source>
</reference>
<evidence type="ECO:0000313" key="8">
    <source>
        <dbReference type="Proteomes" id="UP000886891"/>
    </source>
</evidence>
<dbReference type="SMART" id="SM00316">
    <property type="entry name" value="S1"/>
    <property type="match status" value="1"/>
</dbReference>
<gene>
    <name evidence="7" type="ORF">IAB14_00405</name>
</gene>
<dbReference type="GO" id="GO:0004654">
    <property type="term" value="F:polyribonucleotide nucleotidyltransferase activity"/>
    <property type="evidence" value="ECO:0007669"/>
    <property type="project" value="InterPro"/>
</dbReference>
<dbReference type="InterPro" id="IPR004087">
    <property type="entry name" value="KH_dom"/>
</dbReference>
<dbReference type="Proteomes" id="UP000886891">
    <property type="component" value="Unassembled WGS sequence"/>
</dbReference>
<evidence type="ECO:0000256" key="5">
    <source>
        <dbReference type="PROSITE-ProRule" id="PRU00117"/>
    </source>
</evidence>
<dbReference type="Pfam" id="PF00013">
    <property type="entry name" value="KH_1"/>
    <property type="match status" value="1"/>
</dbReference>
<dbReference type="GO" id="GO:0005829">
    <property type="term" value="C:cytosol"/>
    <property type="evidence" value="ECO:0007669"/>
    <property type="project" value="TreeGrafter"/>
</dbReference>
<dbReference type="SUPFAM" id="SSF54791">
    <property type="entry name" value="Eukaryotic type KH-domain (KH-domain type I)"/>
    <property type="match status" value="1"/>
</dbReference>
<keyword evidence="3" id="KW-0479">Metal-binding</keyword>
<evidence type="ECO:0000256" key="1">
    <source>
        <dbReference type="ARBA" id="ARBA00022679"/>
    </source>
</evidence>
<evidence type="ECO:0000256" key="3">
    <source>
        <dbReference type="ARBA" id="ARBA00022723"/>
    </source>
</evidence>
<dbReference type="SUPFAM" id="SSF50249">
    <property type="entry name" value="Nucleic acid-binding proteins"/>
    <property type="match status" value="1"/>
</dbReference>
<organism evidence="7 8">
    <name type="scientific">Candidatus Stercoripulliclostridium merdipullorum</name>
    <dbReference type="NCBI Taxonomy" id="2840952"/>
    <lineage>
        <taxon>Bacteria</taxon>
        <taxon>Bacillati</taxon>
        <taxon>Bacillota</taxon>
        <taxon>Clostridia</taxon>
        <taxon>Eubacteriales</taxon>
        <taxon>Candidatus Stercoripulliclostridium</taxon>
    </lineage>
</organism>
<evidence type="ECO:0000256" key="2">
    <source>
        <dbReference type="ARBA" id="ARBA00022695"/>
    </source>
</evidence>
<dbReference type="InterPro" id="IPR012162">
    <property type="entry name" value="PNPase"/>
</dbReference>
<dbReference type="InterPro" id="IPR003029">
    <property type="entry name" value="S1_domain"/>
</dbReference>
<feature type="domain" description="S1 motif" evidence="6">
    <location>
        <begin position="79"/>
        <end position="147"/>
    </location>
</feature>
<sequence length="150" mass="16270">PRKELSPYAPKIISFTINPDKIIEVIGSGGKVINKIIEDTGVKIDISDDGSVFIASADSAQADKAKAIVLAIAKDPEIGDEFDGTVERILTFGAFVGLAPGKDGMIHISKLAKERVEKVEDVVNIGDKVRVRVIKIDEKGRIDLKLIKKY</sequence>
<dbReference type="GO" id="GO:0003723">
    <property type="term" value="F:RNA binding"/>
    <property type="evidence" value="ECO:0007669"/>
    <property type="project" value="UniProtKB-UniRule"/>
</dbReference>
<dbReference type="PANTHER" id="PTHR11252">
    <property type="entry name" value="POLYRIBONUCLEOTIDE NUCLEOTIDYLTRANSFERASE"/>
    <property type="match status" value="1"/>
</dbReference>
<dbReference type="Gene3D" id="3.30.1370.10">
    <property type="entry name" value="K Homology domain, type 1"/>
    <property type="match status" value="1"/>
</dbReference>
<dbReference type="SMART" id="SM00322">
    <property type="entry name" value="KH"/>
    <property type="match status" value="1"/>
</dbReference>
<dbReference type="InterPro" id="IPR012340">
    <property type="entry name" value="NA-bd_OB-fold"/>
</dbReference>
<reference evidence="7" key="1">
    <citation type="submission" date="2020-10" db="EMBL/GenBank/DDBJ databases">
        <authorList>
            <person name="Gilroy R."/>
        </authorList>
    </citation>
    <scope>NUCLEOTIDE SEQUENCE</scope>
    <source>
        <strain evidence="7">23406</strain>
    </source>
</reference>
<keyword evidence="2" id="KW-0548">Nucleotidyltransferase</keyword>
<evidence type="ECO:0000256" key="4">
    <source>
        <dbReference type="ARBA" id="ARBA00022884"/>
    </source>
</evidence>
<dbReference type="Pfam" id="PF00575">
    <property type="entry name" value="S1"/>
    <property type="match status" value="1"/>
</dbReference>
<protein>
    <submittedName>
        <fullName evidence="7">S1 RNA-binding domain-containing protein</fullName>
    </submittedName>
</protein>
<dbReference type="EMBL" id="DVOH01000005">
    <property type="protein sequence ID" value="HIU99560.1"/>
    <property type="molecule type" value="Genomic_DNA"/>
</dbReference>
<dbReference type="PANTHER" id="PTHR11252:SF0">
    <property type="entry name" value="POLYRIBONUCLEOTIDE NUCLEOTIDYLTRANSFERASE 1, MITOCHONDRIAL"/>
    <property type="match status" value="1"/>
</dbReference>
<feature type="non-terminal residue" evidence="7">
    <location>
        <position position="1"/>
    </location>
</feature>
<dbReference type="GO" id="GO:0006402">
    <property type="term" value="P:mRNA catabolic process"/>
    <property type="evidence" value="ECO:0007669"/>
    <property type="project" value="InterPro"/>
</dbReference>
<comment type="caution">
    <text evidence="7">The sequence shown here is derived from an EMBL/GenBank/DDBJ whole genome shotgun (WGS) entry which is preliminary data.</text>
</comment>
<proteinExistence type="predicted"/>
<evidence type="ECO:0000313" key="7">
    <source>
        <dbReference type="EMBL" id="HIU99560.1"/>
    </source>
</evidence>
<dbReference type="GO" id="GO:0046872">
    <property type="term" value="F:metal ion binding"/>
    <property type="evidence" value="ECO:0007669"/>
    <property type="project" value="UniProtKB-KW"/>
</dbReference>
<dbReference type="PROSITE" id="PS50084">
    <property type="entry name" value="KH_TYPE_1"/>
    <property type="match status" value="1"/>
</dbReference>
<name>A0A9D1SXC8_9FIRM</name>
<dbReference type="FunFam" id="2.40.50.140:FF:000189">
    <property type="entry name" value="Polyribonucleotide nucleotidyltransferase, putative"/>
    <property type="match status" value="1"/>
</dbReference>
<dbReference type="InterPro" id="IPR036612">
    <property type="entry name" value="KH_dom_type_1_sf"/>
</dbReference>
<dbReference type="AlphaFoldDB" id="A0A9D1SXC8"/>
<dbReference type="InterPro" id="IPR004088">
    <property type="entry name" value="KH_dom_type_1"/>
</dbReference>
<dbReference type="Gene3D" id="2.40.50.140">
    <property type="entry name" value="Nucleic acid-binding proteins"/>
    <property type="match status" value="1"/>
</dbReference>
<keyword evidence="1" id="KW-0808">Transferase</keyword>
<dbReference type="PROSITE" id="PS50126">
    <property type="entry name" value="S1"/>
    <property type="match status" value="1"/>
</dbReference>